<dbReference type="GO" id="GO:0008033">
    <property type="term" value="P:tRNA processing"/>
    <property type="evidence" value="ECO:0007669"/>
    <property type="project" value="UniProtKB-UniRule"/>
</dbReference>
<comment type="subunit">
    <text evidence="6">Homohexameric ring arranged as a trimer of dimers.</text>
</comment>
<dbReference type="GO" id="GO:0000049">
    <property type="term" value="F:tRNA binding"/>
    <property type="evidence" value="ECO:0007669"/>
    <property type="project" value="UniProtKB-UniRule"/>
</dbReference>
<sequence>MRVDGRLFDQLRQVKITPHVSEYAEGSCIVEFGKTKVLCTATYESKAPQWLMGTGAGWVTAEYGMLPRSTHTRIKREKSMTGGRTQEISRLIGRSLRAAVDLKLLGEKQIIVDCDVLNADGGTRTASVTGGFVALALACKKLVEVSEIKAFPLINYVSAISVGLHNNNVLLDLNYDEDSAIGTDMNFVMTDKGHFVEVQGTAEHTPFSREQLFTMMDVAEKGCRELFIHQASVVNEIYRLAGR</sequence>
<organism evidence="9 10">
    <name type="scientific">Bdellovibrio bacteriovorus</name>
    <dbReference type="NCBI Taxonomy" id="959"/>
    <lineage>
        <taxon>Bacteria</taxon>
        <taxon>Pseudomonadati</taxon>
        <taxon>Bdellovibrionota</taxon>
        <taxon>Bdellovibrionia</taxon>
        <taxon>Bdellovibrionales</taxon>
        <taxon>Pseudobdellovibrionaceae</taxon>
        <taxon>Bdellovibrio</taxon>
    </lineage>
</organism>
<gene>
    <name evidence="6" type="primary">rph</name>
    <name evidence="9" type="ORF">AZI85_05815</name>
</gene>
<dbReference type="PANTHER" id="PTHR11953:SF0">
    <property type="entry name" value="EXOSOME COMPLEX COMPONENT RRP41"/>
    <property type="match status" value="1"/>
</dbReference>
<feature type="binding site" evidence="6">
    <location>
        <begin position="122"/>
        <end position="124"/>
    </location>
    <ligand>
        <name>phosphate</name>
        <dbReference type="ChEBI" id="CHEBI:43474"/>
        <note>substrate</note>
    </ligand>
</feature>
<dbReference type="Pfam" id="PF01138">
    <property type="entry name" value="RNase_PH"/>
    <property type="match status" value="1"/>
</dbReference>
<dbReference type="FunFam" id="3.30.230.70:FF:000003">
    <property type="entry name" value="Ribonuclease PH"/>
    <property type="match status" value="1"/>
</dbReference>
<protein>
    <recommendedName>
        <fullName evidence="6">Ribonuclease PH</fullName>
        <shortName evidence="6">RNase PH</shortName>
        <ecNumber evidence="6">2.7.7.56</ecNumber>
    </recommendedName>
    <alternativeName>
        <fullName evidence="6">tRNA nucleotidyltransferase</fullName>
    </alternativeName>
</protein>
<evidence type="ECO:0000256" key="1">
    <source>
        <dbReference type="ARBA" id="ARBA00006678"/>
    </source>
</evidence>
<dbReference type="InterPro" id="IPR036345">
    <property type="entry name" value="ExoRNase_PH_dom2_sf"/>
</dbReference>
<evidence type="ECO:0000313" key="9">
    <source>
        <dbReference type="EMBL" id="KYG61741.1"/>
    </source>
</evidence>
<evidence type="ECO:0000259" key="8">
    <source>
        <dbReference type="Pfam" id="PF03725"/>
    </source>
</evidence>
<keyword evidence="4 6" id="KW-0819">tRNA processing</keyword>
<dbReference type="Gene3D" id="3.30.230.70">
    <property type="entry name" value="GHMP Kinase, N-terminal domain"/>
    <property type="match status" value="1"/>
</dbReference>
<keyword evidence="2 6" id="KW-0698">rRNA processing</keyword>
<feature type="binding site" evidence="6">
    <location>
        <position position="84"/>
    </location>
    <ligand>
        <name>phosphate</name>
        <dbReference type="ChEBI" id="CHEBI:43474"/>
        <note>substrate</note>
    </ligand>
</feature>
<dbReference type="AlphaFoldDB" id="A0A150WG11"/>
<dbReference type="PROSITE" id="PS01277">
    <property type="entry name" value="RIBONUCLEASE_PH"/>
    <property type="match status" value="1"/>
</dbReference>
<feature type="domain" description="Exoribonuclease phosphorolytic" evidence="8">
    <location>
        <begin position="155"/>
        <end position="222"/>
    </location>
</feature>
<evidence type="ECO:0000256" key="4">
    <source>
        <dbReference type="ARBA" id="ARBA00022694"/>
    </source>
</evidence>
<comment type="catalytic activity">
    <reaction evidence="6">
        <text>tRNA(n+1) + phosphate = tRNA(n) + a ribonucleoside 5'-diphosphate</text>
        <dbReference type="Rhea" id="RHEA:10628"/>
        <dbReference type="Rhea" id="RHEA-COMP:17343"/>
        <dbReference type="Rhea" id="RHEA-COMP:17344"/>
        <dbReference type="ChEBI" id="CHEBI:43474"/>
        <dbReference type="ChEBI" id="CHEBI:57930"/>
        <dbReference type="ChEBI" id="CHEBI:173114"/>
        <dbReference type="EC" id="2.7.7.56"/>
    </reaction>
</comment>
<reference evidence="9 10" key="1">
    <citation type="submission" date="2016-03" db="EMBL/GenBank/DDBJ databases">
        <authorList>
            <person name="Ploux O."/>
        </authorList>
    </citation>
    <scope>NUCLEOTIDE SEQUENCE [LARGE SCALE GENOMIC DNA]</scope>
    <source>
        <strain evidence="9 10">BER2</strain>
    </source>
</reference>
<dbReference type="RefSeq" id="WP_063243893.1">
    <property type="nucleotide sequence ID" value="NZ_CP168967.1"/>
</dbReference>
<dbReference type="InterPro" id="IPR050080">
    <property type="entry name" value="RNase_PH"/>
</dbReference>
<dbReference type="InterPro" id="IPR027408">
    <property type="entry name" value="PNPase/RNase_PH_dom_sf"/>
</dbReference>
<dbReference type="EMBL" id="LUKF01000016">
    <property type="protein sequence ID" value="KYG61741.1"/>
    <property type="molecule type" value="Genomic_DNA"/>
</dbReference>
<keyword evidence="6" id="KW-0548">Nucleotidyltransferase</keyword>
<proteinExistence type="inferred from homology"/>
<dbReference type="InterPro" id="IPR015847">
    <property type="entry name" value="ExoRNase_PH_dom2"/>
</dbReference>
<dbReference type="InterPro" id="IPR018336">
    <property type="entry name" value="RNase_PH_CS"/>
</dbReference>
<dbReference type="GO" id="GO:0031125">
    <property type="term" value="P:rRNA 3'-end processing"/>
    <property type="evidence" value="ECO:0007669"/>
    <property type="project" value="UniProtKB-ARBA"/>
</dbReference>
<evidence type="ECO:0000313" key="10">
    <source>
        <dbReference type="Proteomes" id="UP000075391"/>
    </source>
</evidence>
<keyword evidence="3 6" id="KW-0820">tRNA-binding</keyword>
<feature type="domain" description="Exoribonuclease phosphorolytic" evidence="7">
    <location>
        <begin position="10"/>
        <end position="138"/>
    </location>
</feature>
<comment type="caution">
    <text evidence="9">The sequence shown here is derived from an EMBL/GenBank/DDBJ whole genome shotgun (WGS) entry which is preliminary data.</text>
</comment>
<evidence type="ECO:0000256" key="6">
    <source>
        <dbReference type="HAMAP-Rule" id="MF_00564"/>
    </source>
</evidence>
<dbReference type="GO" id="GO:0009022">
    <property type="term" value="F:tRNA nucleotidyltransferase activity"/>
    <property type="evidence" value="ECO:0007669"/>
    <property type="project" value="UniProtKB-UniRule"/>
</dbReference>
<comment type="function">
    <text evidence="6">Phosphorolytic 3'-5' exoribonuclease that plays an important role in tRNA 3'-end maturation. Removes nucleotide residues following the 3'-CCA terminus of tRNAs; can also add nucleotides to the ends of RNA molecules by using nucleoside diphosphates as substrates, but this may not be physiologically important. Probably plays a role in initiation of 16S rRNA degradation (leading to ribosome degradation) during starvation.</text>
</comment>
<dbReference type="EC" id="2.7.7.56" evidence="6"/>
<evidence type="ECO:0000256" key="5">
    <source>
        <dbReference type="ARBA" id="ARBA00022884"/>
    </source>
</evidence>
<dbReference type="HAMAP" id="MF_00564">
    <property type="entry name" value="RNase_PH"/>
    <property type="match status" value="1"/>
</dbReference>
<dbReference type="GO" id="GO:0000175">
    <property type="term" value="F:3'-5'-RNA exonuclease activity"/>
    <property type="evidence" value="ECO:0007669"/>
    <property type="project" value="UniProtKB-UniRule"/>
</dbReference>
<dbReference type="OrthoDB" id="5290582at2"/>
<keyword evidence="5" id="KW-0694">RNA-binding</keyword>
<dbReference type="InterPro" id="IPR020568">
    <property type="entry name" value="Ribosomal_Su5_D2-typ_SF"/>
</dbReference>
<comment type="similarity">
    <text evidence="1 6">Belongs to the RNase PH family.</text>
</comment>
<evidence type="ECO:0000256" key="3">
    <source>
        <dbReference type="ARBA" id="ARBA00022555"/>
    </source>
</evidence>
<keyword evidence="6" id="KW-0808">Transferase</keyword>
<dbReference type="GO" id="GO:0016075">
    <property type="term" value="P:rRNA catabolic process"/>
    <property type="evidence" value="ECO:0007669"/>
    <property type="project" value="UniProtKB-UniRule"/>
</dbReference>
<dbReference type="PANTHER" id="PTHR11953">
    <property type="entry name" value="EXOSOME COMPLEX COMPONENT"/>
    <property type="match status" value="1"/>
</dbReference>
<dbReference type="SUPFAM" id="SSF54211">
    <property type="entry name" value="Ribosomal protein S5 domain 2-like"/>
    <property type="match status" value="1"/>
</dbReference>
<dbReference type="InterPro" id="IPR002381">
    <property type="entry name" value="RNase_PH_bac-type"/>
</dbReference>
<name>A0A150WG11_BDEBC</name>
<dbReference type="InterPro" id="IPR001247">
    <property type="entry name" value="ExoRNase_PH_dom1"/>
</dbReference>
<evidence type="ECO:0000259" key="7">
    <source>
        <dbReference type="Pfam" id="PF01138"/>
    </source>
</evidence>
<dbReference type="SUPFAM" id="SSF55666">
    <property type="entry name" value="Ribonuclease PH domain 2-like"/>
    <property type="match status" value="1"/>
</dbReference>
<dbReference type="NCBIfam" id="TIGR01966">
    <property type="entry name" value="RNasePH"/>
    <property type="match status" value="1"/>
</dbReference>
<dbReference type="Pfam" id="PF03725">
    <property type="entry name" value="RNase_PH_C"/>
    <property type="match status" value="1"/>
</dbReference>
<dbReference type="Proteomes" id="UP000075391">
    <property type="component" value="Unassembled WGS sequence"/>
</dbReference>
<evidence type="ECO:0000256" key="2">
    <source>
        <dbReference type="ARBA" id="ARBA00022552"/>
    </source>
</evidence>
<dbReference type="CDD" id="cd11362">
    <property type="entry name" value="RNase_PH_bact"/>
    <property type="match status" value="1"/>
</dbReference>
<accession>A0A150WG11</accession>